<protein>
    <submittedName>
        <fullName evidence="6">Iron-sulfur cluster repair di-iron protein</fullName>
    </submittedName>
</protein>
<keyword evidence="2" id="KW-0963">Cytoplasm</keyword>
<sequence>MNVRNDFIGDIVGQDFRTAAIFKQNGIDFCCKGGRTIEEACESKKLNAEAIYKAIEALPSKQGGSIDFNIFPLDLLADYIEKTHHRYADEKIPILQAFLEKLARVHGERHPELFKIRDLFTESAQDLAMHFKKEELILFPFIRNMVKAQLTGSELPNPTFGTVENPIAMMKDDHTVEGERFAEIAELTSGYNPPADACNTYKVTFAMLQEFEDDLHTHIHLENNILFPKAIELEHDLRTVQA</sequence>
<dbReference type="Pfam" id="PF01814">
    <property type="entry name" value="Hemerythrin"/>
    <property type="match status" value="1"/>
</dbReference>
<evidence type="ECO:0000256" key="2">
    <source>
        <dbReference type="ARBA" id="ARBA00022490"/>
    </source>
</evidence>
<dbReference type="Pfam" id="PF04405">
    <property type="entry name" value="ScdA_N"/>
    <property type="match status" value="1"/>
</dbReference>
<dbReference type="InterPro" id="IPR019903">
    <property type="entry name" value="RIC_family"/>
</dbReference>
<comment type="subcellular location">
    <subcellularLocation>
        <location evidence="1">Cytoplasm</location>
    </subcellularLocation>
</comment>
<dbReference type="InterPro" id="IPR012312">
    <property type="entry name" value="Hemerythrin-like"/>
</dbReference>
<keyword evidence="3" id="KW-0479">Metal-binding</keyword>
<feature type="domain" description="Hemerythrin-like" evidence="5">
    <location>
        <begin position="82"/>
        <end position="230"/>
    </location>
</feature>
<dbReference type="Gene3D" id="1.20.120.520">
    <property type="entry name" value="nmb1532 protein domain like"/>
    <property type="match status" value="1"/>
</dbReference>
<keyword evidence="4" id="KW-0408">Iron</keyword>
<accession>A0ABY6LZ38</accession>
<evidence type="ECO:0000313" key="7">
    <source>
        <dbReference type="Proteomes" id="UP001163328"/>
    </source>
</evidence>
<evidence type="ECO:0000259" key="5">
    <source>
        <dbReference type="Pfam" id="PF01814"/>
    </source>
</evidence>
<dbReference type="NCBIfam" id="TIGR03652">
    <property type="entry name" value="FeS_repair_RIC"/>
    <property type="match status" value="1"/>
</dbReference>
<dbReference type="Proteomes" id="UP001163328">
    <property type="component" value="Chromosome"/>
</dbReference>
<organism evidence="6 7">
    <name type="scientific">Flavobacterium agricola</name>
    <dbReference type="NCBI Taxonomy" id="2870839"/>
    <lineage>
        <taxon>Bacteria</taxon>
        <taxon>Pseudomonadati</taxon>
        <taxon>Bacteroidota</taxon>
        <taxon>Flavobacteriia</taxon>
        <taxon>Flavobacteriales</taxon>
        <taxon>Flavobacteriaceae</taxon>
        <taxon>Flavobacterium</taxon>
    </lineage>
</organism>
<evidence type="ECO:0000313" key="6">
    <source>
        <dbReference type="EMBL" id="UYW01456.1"/>
    </source>
</evidence>
<evidence type="ECO:0000256" key="3">
    <source>
        <dbReference type="ARBA" id="ARBA00022723"/>
    </source>
</evidence>
<gene>
    <name evidence="6" type="primary">ric</name>
    <name evidence="6" type="ORF">K5I29_00445</name>
</gene>
<dbReference type="PANTHER" id="PTHR36438">
    <property type="entry name" value="IRON-SULFUR CLUSTER REPAIR PROTEIN YTFE"/>
    <property type="match status" value="1"/>
</dbReference>
<evidence type="ECO:0000256" key="1">
    <source>
        <dbReference type="ARBA" id="ARBA00004496"/>
    </source>
</evidence>
<dbReference type="RefSeq" id="WP_264433928.1">
    <property type="nucleotide sequence ID" value="NZ_CP081495.1"/>
</dbReference>
<proteinExistence type="predicted"/>
<evidence type="ECO:0000256" key="4">
    <source>
        <dbReference type="ARBA" id="ARBA00023004"/>
    </source>
</evidence>
<name>A0ABY6LZ38_9FLAO</name>
<reference evidence="6" key="1">
    <citation type="submission" date="2021-08" db="EMBL/GenBank/DDBJ databases">
        <title>Flavobacterium sp. strain CC-SYL302.</title>
        <authorList>
            <person name="Lin S.-Y."/>
            <person name="Lee T.-H."/>
            <person name="Young C.-C."/>
        </authorList>
    </citation>
    <scope>NUCLEOTIDE SEQUENCE</scope>
    <source>
        <strain evidence="6">CC-SYL302</strain>
    </source>
</reference>
<dbReference type="PANTHER" id="PTHR36438:SF1">
    <property type="entry name" value="IRON-SULFUR CLUSTER REPAIR PROTEIN YTFE"/>
    <property type="match status" value="1"/>
</dbReference>
<dbReference type="EMBL" id="CP081495">
    <property type="protein sequence ID" value="UYW01456.1"/>
    <property type="molecule type" value="Genomic_DNA"/>
</dbReference>
<keyword evidence="7" id="KW-1185">Reference proteome</keyword>